<feature type="transmembrane region" description="Helical" evidence="8">
    <location>
        <begin position="9"/>
        <end position="32"/>
    </location>
</feature>
<comment type="caution">
    <text evidence="9">The sequence shown here is derived from an EMBL/GenBank/DDBJ whole genome shotgun (WGS) entry which is preliminary data.</text>
</comment>
<evidence type="ECO:0000256" key="7">
    <source>
        <dbReference type="ARBA" id="ARBA00023136"/>
    </source>
</evidence>
<keyword evidence="10" id="KW-1185">Reference proteome</keyword>
<protein>
    <recommendedName>
        <fullName evidence="11">Glycosyltransferase family 92 protein</fullName>
    </recommendedName>
</protein>
<keyword evidence="3" id="KW-0328">Glycosyltransferase</keyword>
<name>A0A8S1EAF6_9PELO</name>
<dbReference type="PANTHER" id="PTHR21645">
    <property type="entry name" value="GLYCOSYLTRANSFERASE FAMILY 92 PROTEIN"/>
    <property type="match status" value="1"/>
</dbReference>
<accession>A0A8S1EAF6</accession>
<dbReference type="InterPro" id="IPR008166">
    <property type="entry name" value="Glyco_transf_92"/>
</dbReference>
<dbReference type="InterPro" id="IPR052012">
    <property type="entry name" value="GTase_92"/>
</dbReference>
<dbReference type="PANTHER" id="PTHR21645:SF17">
    <property type="entry name" value="GLYCOSYLTRANSFERASE FAMILY 92 PROTEIN-RELATED"/>
    <property type="match status" value="1"/>
</dbReference>
<evidence type="ECO:0000313" key="9">
    <source>
        <dbReference type="EMBL" id="CAB3397035.1"/>
    </source>
</evidence>
<dbReference type="OrthoDB" id="5809216at2759"/>
<gene>
    <name evidence="9" type="ORF">CBOVIS_LOCUS506</name>
</gene>
<organism evidence="9 10">
    <name type="scientific">Caenorhabditis bovis</name>
    <dbReference type="NCBI Taxonomy" id="2654633"/>
    <lineage>
        <taxon>Eukaryota</taxon>
        <taxon>Metazoa</taxon>
        <taxon>Ecdysozoa</taxon>
        <taxon>Nematoda</taxon>
        <taxon>Chromadorea</taxon>
        <taxon>Rhabditida</taxon>
        <taxon>Rhabditina</taxon>
        <taxon>Rhabditomorpha</taxon>
        <taxon>Rhabditoidea</taxon>
        <taxon>Rhabditidae</taxon>
        <taxon>Peloderinae</taxon>
        <taxon>Caenorhabditis</taxon>
    </lineage>
</organism>
<evidence type="ECO:0000256" key="6">
    <source>
        <dbReference type="ARBA" id="ARBA00022989"/>
    </source>
</evidence>
<evidence type="ECO:0000256" key="5">
    <source>
        <dbReference type="ARBA" id="ARBA00022692"/>
    </source>
</evidence>
<keyword evidence="6 8" id="KW-1133">Transmembrane helix</keyword>
<keyword evidence="4" id="KW-0808">Transferase</keyword>
<comment type="subcellular location">
    <subcellularLocation>
        <location evidence="1">Membrane</location>
        <topology evidence="1">Single-pass membrane protein</topology>
    </subcellularLocation>
</comment>
<dbReference type="GO" id="GO:0016020">
    <property type="term" value="C:membrane"/>
    <property type="evidence" value="ECO:0007669"/>
    <property type="project" value="UniProtKB-SubCell"/>
</dbReference>
<dbReference type="EMBL" id="CADEPM010000001">
    <property type="protein sequence ID" value="CAB3397035.1"/>
    <property type="molecule type" value="Genomic_DNA"/>
</dbReference>
<dbReference type="Proteomes" id="UP000494206">
    <property type="component" value="Unassembled WGS sequence"/>
</dbReference>
<evidence type="ECO:0008006" key="11">
    <source>
        <dbReference type="Google" id="ProtNLM"/>
    </source>
</evidence>
<evidence type="ECO:0000256" key="4">
    <source>
        <dbReference type="ARBA" id="ARBA00022679"/>
    </source>
</evidence>
<dbReference type="AlphaFoldDB" id="A0A8S1EAF6"/>
<comment type="similarity">
    <text evidence="2">Belongs to the glycosyltransferase 92 family.</text>
</comment>
<evidence type="ECO:0000256" key="2">
    <source>
        <dbReference type="ARBA" id="ARBA00007647"/>
    </source>
</evidence>
<proteinExistence type="inferred from homology"/>
<dbReference type="GO" id="GO:0016757">
    <property type="term" value="F:glycosyltransferase activity"/>
    <property type="evidence" value="ECO:0007669"/>
    <property type="project" value="UniProtKB-KW"/>
</dbReference>
<sequence length="676" mass="78661">MIVRTKPHVAFKCLIAFTLIFYAIQPVVLIIYDVGSRILNKTNQAAPKEELFAFITSSYYYPVSKSLGNNSLALILTINDEKKAESWMEMQWWNGVEQPKIMVLARNSTDAVLRTTDYQRVTPHMVCKMITVFATVQLLPNVKSISLVGENGIVEIPFNRPSAIPRDVVVCISPLFVNEQWQNFLFAVHIYKHFGAHMHLYLISAIDSFYDLMRVYEDMGYMTIQPWVSVKFPEIPSNVVDPNNTIEFRNQAASQSDCLLQFKESAKFVTFLDFDDVLIPKLAPTYAKEFAAIIGNNKHISYIHYHKENHDVMTVKNAEKFSFERMLQSLTYEHVRETGKMVAIPTNLNYTWIHFPPYMPRGMTKIITEKNVITHLKNIYWMDDILGVWNNRLPTFYNDDGQDIIKSKDVGLIESDLRRIMRTARVRRILEKLPRQRYYSDLVGQCYYEKFYYYHYSGRTSKITCPGPHMCEYPQLPNLKCVHVDATYPKITRMNPLTVNFATDARRKKIAPKYRQRNENGRVYGTIQCRSPSTASFRKTVVCMDDSTFVIVDYHRDEERISLDFDIHRMTEQWKVSNDDGFLFSGVTQLDTTFGLSGLYVTLMCTTVKIFKSKKSKKPRTIGISYLLHSKKTMECHKFHANHVNEYLQKQGFKNDRVVPGFITDGEKSFEEYYKV</sequence>
<evidence type="ECO:0000256" key="8">
    <source>
        <dbReference type="SAM" id="Phobius"/>
    </source>
</evidence>
<keyword evidence="5 8" id="KW-0812">Transmembrane</keyword>
<dbReference type="Pfam" id="PF01697">
    <property type="entry name" value="Glyco_transf_92"/>
    <property type="match status" value="1"/>
</dbReference>
<keyword evidence="7 8" id="KW-0472">Membrane</keyword>
<reference evidence="9 10" key="1">
    <citation type="submission" date="2020-04" db="EMBL/GenBank/DDBJ databases">
        <authorList>
            <person name="Laetsch R D."/>
            <person name="Stevens L."/>
            <person name="Kumar S."/>
            <person name="Blaxter L. M."/>
        </authorList>
    </citation>
    <scope>NUCLEOTIDE SEQUENCE [LARGE SCALE GENOMIC DNA]</scope>
</reference>
<evidence type="ECO:0000313" key="10">
    <source>
        <dbReference type="Proteomes" id="UP000494206"/>
    </source>
</evidence>
<evidence type="ECO:0000256" key="1">
    <source>
        <dbReference type="ARBA" id="ARBA00004167"/>
    </source>
</evidence>
<evidence type="ECO:0000256" key="3">
    <source>
        <dbReference type="ARBA" id="ARBA00022676"/>
    </source>
</evidence>